<keyword evidence="4" id="KW-1185">Reference proteome</keyword>
<gene>
    <name evidence="3" type="ORF">QBC47DRAFT_383989</name>
</gene>
<feature type="domain" description="DUF6594" evidence="2">
    <location>
        <begin position="69"/>
        <end position="225"/>
    </location>
</feature>
<protein>
    <recommendedName>
        <fullName evidence="2">DUF6594 domain-containing protein</fullName>
    </recommendedName>
</protein>
<accession>A0AAJ0FAP4</accession>
<reference evidence="3" key="1">
    <citation type="submission" date="2023-06" db="EMBL/GenBank/DDBJ databases">
        <title>Genome-scale phylogeny and comparative genomics of the fungal order Sordariales.</title>
        <authorList>
            <consortium name="Lawrence Berkeley National Laboratory"/>
            <person name="Hensen N."/>
            <person name="Bonometti L."/>
            <person name="Westerberg I."/>
            <person name="Brannstrom I.O."/>
            <person name="Guillou S."/>
            <person name="Cros-Aarteil S."/>
            <person name="Calhoun S."/>
            <person name="Haridas S."/>
            <person name="Kuo A."/>
            <person name="Mondo S."/>
            <person name="Pangilinan J."/>
            <person name="Riley R."/>
            <person name="Labutti K."/>
            <person name="Andreopoulos B."/>
            <person name="Lipzen A."/>
            <person name="Chen C."/>
            <person name="Yanf M."/>
            <person name="Daum C."/>
            <person name="Ng V."/>
            <person name="Clum A."/>
            <person name="Steindorff A."/>
            <person name="Ohm R."/>
            <person name="Martin F."/>
            <person name="Silar P."/>
            <person name="Natvig D."/>
            <person name="Lalanne C."/>
            <person name="Gautier V."/>
            <person name="Ament-Velasquez S.L."/>
            <person name="Kruys A."/>
            <person name="Hutchinson M.I."/>
            <person name="Powell A.J."/>
            <person name="Barry K."/>
            <person name="Miller A.N."/>
            <person name="Grigoriev I.V."/>
            <person name="Debuchy R."/>
            <person name="Gladieux P."/>
            <person name="Thoren M.H."/>
            <person name="Johannesson H."/>
        </authorList>
    </citation>
    <scope>NUCLEOTIDE SEQUENCE</scope>
    <source>
        <strain evidence="3">PSN4</strain>
    </source>
</reference>
<dbReference type="Pfam" id="PF20237">
    <property type="entry name" value="DUF6594"/>
    <property type="match status" value="1"/>
</dbReference>
<feature type="transmembrane region" description="Helical" evidence="1">
    <location>
        <begin position="185"/>
        <end position="204"/>
    </location>
</feature>
<feature type="transmembrane region" description="Helical" evidence="1">
    <location>
        <begin position="160"/>
        <end position="179"/>
    </location>
</feature>
<proteinExistence type="predicted"/>
<dbReference type="AlphaFoldDB" id="A0AAJ0FAP4"/>
<keyword evidence="1" id="KW-0812">Transmembrane</keyword>
<feature type="transmembrane region" description="Helical" evidence="1">
    <location>
        <begin position="211"/>
        <end position="231"/>
    </location>
</feature>
<sequence length="244" mass="27033">MAEEKNMATPDPISKAVVDAARRHIFYTNERGERFNMTALHRMNLHYLRKRILDATATILKKGAMDDSDSDALTSLMQSYCNAVRDREFIRDVGYRDWHNNLFLLRSEREMERELLTYLKTIDGIRPEDGVPPGENHLHPDLPGGPWDFPYASRTKRQRYVLAVLGGVILNAPMVLMALVPNVAVNLVTAGVCTMVFAVAAAYFSPTKLPLELLAATATYAAVLVVFVGGVTTSGGGCETTRTT</sequence>
<evidence type="ECO:0000256" key="1">
    <source>
        <dbReference type="SAM" id="Phobius"/>
    </source>
</evidence>
<keyword evidence="1" id="KW-1133">Transmembrane helix</keyword>
<evidence type="ECO:0000313" key="3">
    <source>
        <dbReference type="EMBL" id="KAK1754469.1"/>
    </source>
</evidence>
<dbReference type="Proteomes" id="UP001239445">
    <property type="component" value="Unassembled WGS sequence"/>
</dbReference>
<keyword evidence="1" id="KW-0472">Membrane</keyword>
<name>A0AAJ0FAP4_9PEZI</name>
<comment type="caution">
    <text evidence="3">The sequence shown here is derived from an EMBL/GenBank/DDBJ whole genome shotgun (WGS) entry which is preliminary data.</text>
</comment>
<evidence type="ECO:0000313" key="4">
    <source>
        <dbReference type="Proteomes" id="UP001239445"/>
    </source>
</evidence>
<dbReference type="EMBL" id="MU839835">
    <property type="protein sequence ID" value="KAK1754469.1"/>
    <property type="molecule type" value="Genomic_DNA"/>
</dbReference>
<organism evidence="3 4">
    <name type="scientific">Echria macrotheca</name>
    <dbReference type="NCBI Taxonomy" id="438768"/>
    <lineage>
        <taxon>Eukaryota</taxon>
        <taxon>Fungi</taxon>
        <taxon>Dikarya</taxon>
        <taxon>Ascomycota</taxon>
        <taxon>Pezizomycotina</taxon>
        <taxon>Sordariomycetes</taxon>
        <taxon>Sordariomycetidae</taxon>
        <taxon>Sordariales</taxon>
        <taxon>Schizotheciaceae</taxon>
        <taxon>Echria</taxon>
    </lineage>
</organism>
<evidence type="ECO:0000259" key="2">
    <source>
        <dbReference type="Pfam" id="PF20237"/>
    </source>
</evidence>
<dbReference type="InterPro" id="IPR046529">
    <property type="entry name" value="DUF6594"/>
</dbReference>